<dbReference type="InterPro" id="IPR003657">
    <property type="entry name" value="WRKY_dom"/>
</dbReference>
<feature type="region of interest" description="Disordered" evidence="7">
    <location>
        <begin position="44"/>
        <end position="67"/>
    </location>
</feature>
<dbReference type="InterPro" id="IPR044810">
    <property type="entry name" value="WRKY_plant"/>
</dbReference>
<dbReference type="Gene3D" id="2.20.25.80">
    <property type="entry name" value="WRKY domain"/>
    <property type="match status" value="1"/>
</dbReference>
<name>A0A9Q1KDN5_9CARY</name>
<dbReference type="SUPFAM" id="SSF118290">
    <property type="entry name" value="WRKY DNA-binding domain"/>
    <property type="match status" value="1"/>
</dbReference>
<feature type="domain" description="WRKY" evidence="8">
    <location>
        <begin position="171"/>
        <end position="237"/>
    </location>
</feature>
<dbReference type="Pfam" id="PF03106">
    <property type="entry name" value="WRKY"/>
    <property type="match status" value="1"/>
</dbReference>
<accession>A0A9Q1KDN5</accession>
<dbReference type="FunFam" id="2.20.25.80:FF:000002">
    <property type="entry name" value="probable WRKY transcription factor 31"/>
    <property type="match status" value="1"/>
</dbReference>
<keyword evidence="3" id="KW-0238">DNA-binding</keyword>
<gene>
    <name evidence="9" type="ORF">Cgig2_023629</name>
</gene>
<dbReference type="AlphaFoldDB" id="A0A9Q1KDN5"/>
<keyword evidence="4" id="KW-0804">Transcription</keyword>
<evidence type="ECO:0000256" key="2">
    <source>
        <dbReference type="ARBA" id="ARBA00023015"/>
    </source>
</evidence>
<keyword evidence="2" id="KW-0805">Transcription regulation</keyword>
<organism evidence="9 10">
    <name type="scientific">Carnegiea gigantea</name>
    <dbReference type="NCBI Taxonomy" id="171969"/>
    <lineage>
        <taxon>Eukaryota</taxon>
        <taxon>Viridiplantae</taxon>
        <taxon>Streptophyta</taxon>
        <taxon>Embryophyta</taxon>
        <taxon>Tracheophyta</taxon>
        <taxon>Spermatophyta</taxon>
        <taxon>Magnoliopsida</taxon>
        <taxon>eudicotyledons</taxon>
        <taxon>Gunneridae</taxon>
        <taxon>Pentapetalae</taxon>
        <taxon>Caryophyllales</taxon>
        <taxon>Cactineae</taxon>
        <taxon>Cactaceae</taxon>
        <taxon>Cactoideae</taxon>
        <taxon>Echinocereeae</taxon>
        <taxon>Carnegiea</taxon>
    </lineage>
</organism>
<evidence type="ECO:0000256" key="5">
    <source>
        <dbReference type="ARBA" id="ARBA00023242"/>
    </source>
</evidence>
<evidence type="ECO:0000259" key="8">
    <source>
        <dbReference type="PROSITE" id="PS50811"/>
    </source>
</evidence>
<evidence type="ECO:0000256" key="7">
    <source>
        <dbReference type="SAM" id="MobiDB-lite"/>
    </source>
</evidence>
<evidence type="ECO:0000313" key="10">
    <source>
        <dbReference type="Proteomes" id="UP001153076"/>
    </source>
</evidence>
<dbReference type="SMART" id="SM00774">
    <property type="entry name" value="WRKY"/>
    <property type="match status" value="1"/>
</dbReference>
<protein>
    <recommendedName>
        <fullName evidence="8">WRKY domain-containing protein</fullName>
    </recommendedName>
</protein>
<evidence type="ECO:0000256" key="4">
    <source>
        <dbReference type="ARBA" id="ARBA00023163"/>
    </source>
</evidence>
<comment type="caution">
    <text evidence="9">The sequence shown here is derived from an EMBL/GenBank/DDBJ whole genome shotgun (WGS) entry which is preliminary data.</text>
</comment>
<dbReference type="PROSITE" id="PS50811">
    <property type="entry name" value="WRKY"/>
    <property type="match status" value="1"/>
</dbReference>
<dbReference type="OrthoDB" id="1093223at2759"/>
<feature type="region of interest" description="Disordered" evidence="7">
    <location>
        <begin position="467"/>
        <end position="489"/>
    </location>
</feature>
<evidence type="ECO:0000256" key="6">
    <source>
        <dbReference type="SAM" id="Coils"/>
    </source>
</evidence>
<proteinExistence type="predicted"/>
<evidence type="ECO:0000256" key="1">
    <source>
        <dbReference type="ARBA" id="ARBA00004123"/>
    </source>
</evidence>
<evidence type="ECO:0000256" key="3">
    <source>
        <dbReference type="ARBA" id="ARBA00023125"/>
    </source>
</evidence>
<keyword evidence="10" id="KW-1185">Reference proteome</keyword>
<dbReference type="Proteomes" id="UP001153076">
    <property type="component" value="Unassembled WGS sequence"/>
</dbReference>
<evidence type="ECO:0000313" key="9">
    <source>
        <dbReference type="EMBL" id="KAJ8441443.1"/>
    </source>
</evidence>
<keyword evidence="5" id="KW-0539">Nucleus</keyword>
<dbReference type="GO" id="GO:0005634">
    <property type="term" value="C:nucleus"/>
    <property type="evidence" value="ECO:0007669"/>
    <property type="project" value="UniProtKB-SubCell"/>
</dbReference>
<dbReference type="PANTHER" id="PTHR31429">
    <property type="entry name" value="WRKY TRANSCRIPTION FACTOR 36-RELATED"/>
    <property type="match status" value="1"/>
</dbReference>
<dbReference type="GO" id="GO:0003700">
    <property type="term" value="F:DNA-binding transcription factor activity"/>
    <property type="evidence" value="ECO:0007669"/>
    <property type="project" value="InterPro"/>
</dbReference>
<reference evidence="9" key="1">
    <citation type="submission" date="2022-04" db="EMBL/GenBank/DDBJ databases">
        <title>Carnegiea gigantea Genome sequencing and assembly v2.</title>
        <authorList>
            <person name="Copetti D."/>
            <person name="Sanderson M.J."/>
            <person name="Burquez A."/>
            <person name="Wojciechowski M.F."/>
        </authorList>
    </citation>
    <scope>NUCLEOTIDE SEQUENCE</scope>
    <source>
        <strain evidence="9">SGP5-SGP5p</strain>
        <tissue evidence="9">Aerial part</tissue>
    </source>
</reference>
<dbReference type="EMBL" id="JAKOGI010000166">
    <property type="protein sequence ID" value="KAJ8441443.1"/>
    <property type="molecule type" value="Genomic_DNA"/>
</dbReference>
<dbReference type="GO" id="GO:0043565">
    <property type="term" value="F:sequence-specific DNA binding"/>
    <property type="evidence" value="ECO:0007669"/>
    <property type="project" value="InterPro"/>
</dbReference>
<keyword evidence="6" id="KW-0175">Coiled coil</keyword>
<dbReference type="PANTHER" id="PTHR31429:SF24">
    <property type="entry name" value="WRKY TRANSCRIPTION FACTOR 72-RELATED"/>
    <property type="match status" value="1"/>
</dbReference>
<feature type="coiled-coil region" evidence="6">
    <location>
        <begin position="5"/>
        <end position="36"/>
    </location>
</feature>
<dbReference type="InterPro" id="IPR036576">
    <property type="entry name" value="WRKY_dom_sf"/>
</dbReference>
<comment type="subcellular location">
    <subcellularLocation>
        <location evidence="1">Nucleus</location>
    </subcellularLocation>
</comment>
<sequence>MPIIQEDELESAKEENERLKKMLEQVENDYQSLQRRFFNIFQHEPPLKSAQKSLSNDTQKEEEEPEVSLCLGLQTPTKHDNTGSSSKDKVDAELMEEQLSLGLDLKSSSKVDLTETGSEKSDGIEDIREDELGETWPPSKVLKTMKKSRKDEELPEPNNAKRARVCVRARCDTPTMNDGCQWRKYGQKTAKGNPCPRAYYRCTVAPSCPVRKQVQRCSEDMSILITTYEGRHNHPLPAAATAMASTTSAAASMLLSGSSTSEVLSSSAPIASTTNLNGLNFTVHNNAKTGQFNLPSSSSAAPPTITLDLTGPHSSHFNRRFSNIFPFKYSSRSLNFSSSDANTFANAWNNHSTYLNYGPLSAPKTPIGSLSFGKPTPQQISYPYMERTNQVAASSSSSFASQQLLTETLTKVLSSDPSFQSAVAAAISSMVGGNNTLNAMNQVNANGLGPNLKWGDPVQGISINSLPQNGNPYTPRYSNKLPLPSASNSPVGGSLMLLQPQFPFSLSKSSSTSDLRD</sequence>